<keyword evidence="7" id="KW-0999">Mitochondrion inner membrane</keyword>
<dbReference type="InterPro" id="IPR018086">
    <property type="entry name" value="NADH_UbQ_OxRdtase_su1_CS"/>
</dbReference>
<evidence type="ECO:0000256" key="11">
    <source>
        <dbReference type="ARBA" id="ARBA00023136"/>
    </source>
</evidence>
<dbReference type="Pfam" id="PF00146">
    <property type="entry name" value="NADHdh"/>
    <property type="match status" value="1"/>
</dbReference>
<evidence type="ECO:0000256" key="4">
    <source>
        <dbReference type="ARBA" id="ARBA00021009"/>
    </source>
</evidence>
<dbReference type="HAMAP" id="MF_01350">
    <property type="entry name" value="NDH1_NuoH"/>
    <property type="match status" value="1"/>
</dbReference>
<comment type="subcellular location">
    <subcellularLocation>
        <location evidence="2 12">Mitochondrion inner membrane</location>
        <topology evidence="2 12">Multi-pass membrane protein</topology>
    </subcellularLocation>
</comment>
<evidence type="ECO:0000256" key="2">
    <source>
        <dbReference type="ARBA" id="ARBA00004448"/>
    </source>
</evidence>
<keyword evidence="6 12" id="KW-0812">Transmembrane</keyword>
<dbReference type="PROSITE" id="PS00668">
    <property type="entry name" value="COMPLEX1_ND1_2"/>
    <property type="match status" value="1"/>
</dbReference>
<dbReference type="PANTHER" id="PTHR11432">
    <property type="entry name" value="NADH DEHYDROGENASE SUBUNIT 1"/>
    <property type="match status" value="1"/>
</dbReference>
<keyword evidence="8 14" id="KW-1133">Transmembrane helix</keyword>
<dbReference type="EC" id="7.1.1.2" evidence="13"/>
<dbReference type="PANTHER" id="PTHR11432:SF3">
    <property type="entry name" value="NADH-UBIQUINONE OXIDOREDUCTASE CHAIN 1"/>
    <property type="match status" value="1"/>
</dbReference>
<feature type="transmembrane region" description="Helical" evidence="14">
    <location>
        <begin position="147"/>
        <end position="171"/>
    </location>
</feature>
<name>A0A140CVE1_9NEOP</name>
<dbReference type="GO" id="GO:0008137">
    <property type="term" value="F:NADH dehydrogenase (ubiquinone) activity"/>
    <property type="evidence" value="ECO:0007669"/>
    <property type="project" value="UniProtKB-EC"/>
</dbReference>
<keyword evidence="10 13" id="KW-0496">Mitochondrion</keyword>
<feature type="transmembrane region" description="Helical" evidence="14">
    <location>
        <begin position="227"/>
        <end position="250"/>
    </location>
</feature>
<feature type="transmembrane region" description="Helical" evidence="14">
    <location>
        <begin position="6"/>
        <end position="27"/>
    </location>
</feature>
<dbReference type="GO" id="GO:0009060">
    <property type="term" value="P:aerobic respiration"/>
    <property type="evidence" value="ECO:0007669"/>
    <property type="project" value="TreeGrafter"/>
</dbReference>
<evidence type="ECO:0000256" key="14">
    <source>
        <dbReference type="SAM" id="Phobius"/>
    </source>
</evidence>
<dbReference type="AlphaFoldDB" id="A0A140CVE1"/>
<sequence>MSNMDMLNYLFGMLVLMLGVLIGVAFLTLLERKVLGYIQIRKGPNKLGVLGVLQPFSDAIKLFTKEQGVLSYSNYFSYYFSPIIGFMLSLVIWALIPYMFNMVTFNLGVMFFLCCTSIGVYILLIAGWSSNSNYSLLGGLRAVAQTISYEVSLALILISNLILIMNFNLIIFSDYQMLIWFFFLTMPLSMCFFSSLLAETNRTPFDFAEGESELVSGFNIEYSSGGFALIFLAEYSSILFMSMLFIIIYMGGFDLDFMFYLKLVFISFFFIWVRGTLPRYRYDKLMYLCWKSYLPISLNYLIFFLGLKMILFYKMNLV</sequence>
<gene>
    <name evidence="15" type="primary">ND1</name>
</gene>
<dbReference type="InterPro" id="IPR001694">
    <property type="entry name" value="NADH_UbQ_OxRdtase_su1/FPO"/>
</dbReference>
<evidence type="ECO:0000313" key="15">
    <source>
        <dbReference type="EMBL" id="AMJ17265.1"/>
    </source>
</evidence>
<evidence type="ECO:0000256" key="9">
    <source>
        <dbReference type="ARBA" id="ARBA00023075"/>
    </source>
</evidence>
<accession>A0A140CVE1</accession>
<organism evidence="15">
    <name type="scientific">Telchinia polis</name>
    <dbReference type="NCBI Taxonomy" id="501958"/>
    <lineage>
        <taxon>Eukaryota</taxon>
        <taxon>Metazoa</taxon>
        <taxon>Ecdysozoa</taxon>
        <taxon>Arthropoda</taxon>
        <taxon>Hexapoda</taxon>
        <taxon>Insecta</taxon>
        <taxon>Pterygota</taxon>
        <taxon>Neoptera</taxon>
        <taxon>Endopterygota</taxon>
        <taxon>Lepidoptera</taxon>
        <taxon>Glossata</taxon>
        <taxon>Ditrysia</taxon>
        <taxon>Papilionoidea</taxon>
        <taxon>Nymphalidae</taxon>
        <taxon>Heliconiinae</taxon>
        <taxon>Acraeini</taxon>
        <taxon>Telchinia</taxon>
    </lineage>
</organism>
<evidence type="ECO:0000256" key="3">
    <source>
        <dbReference type="ARBA" id="ARBA00010535"/>
    </source>
</evidence>
<dbReference type="EMBL" id="KT371371">
    <property type="protein sequence ID" value="AMJ17265.1"/>
    <property type="molecule type" value="Genomic_DNA"/>
</dbReference>
<dbReference type="GO" id="GO:0003954">
    <property type="term" value="F:NADH dehydrogenase activity"/>
    <property type="evidence" value="ECO:0007669"/>
    <property type="project" value="TreeGrafter"/>
</dbReference>
<dbReference type="PROSITE" id="PS00667">
    <property type="entry name" value="COMPLEX1_ND1_1"/>
    <property type="match status" value="1"/>
</dbReference>
<evidence type="ECO:0000256" key="5">
    <source>
        <dbReference type="ARBA" id="ARBA00022448"/>
    </source>
</evidence>
<comment type="function">
    <text evidence="1">Core subunit of the mitochondrial membrane respiratory chain NADH dehydrogenase (Complex I) that is believed to belong to the minimal assembly required for catalysis. Complex I functions in the transfer of electrons from NADH to the respiratory chain. The immediate electron acceptor for the enzyme is believed to be ubiquinone.</text>
</comment>
<dbReference type="GO" id="GO:0005743">
    <property type="term" value="C:mitochondrial inner membrane"/>
    <property type="evidence" value="ECO:0007669"/>
    <property type="project" value="UniProtKB-SubCell"/>
</dbReference>
<dbReference type="CTD" id="4535"/>
<reference evidence="15" key="2">
    <citation type="submission" date="2015-08" db="EMBL/GenBank/DDBJ databases">
        <authorList>
            <person name="Babu N.S."/>
            <person name="Beckwith C.J."/>
            <person name="Beseler K.G."/>
            <person name="Brison A."/>
            <person name="Carone J.V."/>
            <person name="Caskin T.P."/>
            <person name="Diamond M."/>
            <person name="Durham M.E."/>
            <person name="Foxe J.M."/>
            <person name="Go M."/>
            <person name="Henderson B.A."/>
            <person name="Jones I.B."/>
            <person name="McGettigan J.A."/>
            <person name="Micheletti S.J."/>
            <person name="Nasrallah M.E."/>
            <person name="Ortiz D."/>
            <person name="Piller C.R."/>
            <person name="Privatt S.R."/>
            <person name="Schneider S.L."/>
            <person name="Sharp S."/>
            <person name="Smith T.C."/>
            <person name="Stanton J.D."/>
            <person name="Ullery H.E."/>
            <person name="Wilson R.J."/>
            <person name="Serrano M.G."/>
            <person name="Buck G."/>
            <person name="Lee V."/>
            <person name="Wang Y."/>
            <person name="Carvalho R."/>
            <person name="Voegtly L."/>
            <person name="Shi R."/>
            <person name="Duckworth R."/>
            <person name="Johnson A."/>
            <person name="Loviza R."/>
            <person name="Walstead R."/>
            <person name="Shah Z."/>
            <person name="Kiflezghi M."/>
            <person name="Wade K."/>
            <person name="Ball S.L."/>
            <person name="Bradley K.W."/>
            <person name="Asai D.J."/>
            <person name="Bowman C.A."/>
            <person name="Russell D.A."/>
            <person name="Pope W.H."/>
            <person name="Jacobs-Sera D."/>
            <person name="Hendrix R.W."/>
            <person name="Hatfull G.F."/>
        </authorList>
    </citation>
    <scope>NUCLEOTIDE SEQUENCE</scope>
</reference>
<feature type="transmembrane region" description="Helical" evidence="14">
    <location>
        <begin position="178"/>
        <end position="198"/>
    </location>
</feature>
<keyword evidence="5" id="KW-0813">Transport</keyword>
<keyword evidence="9 13" id="KW-0830">Ubiquinone</keyword>
<dbReference type="GeneID" id="26899642"/>
<feature type="transmembrane region" description="Helical" evidence="14">
    <location>
        <begin position="257"/>
        <end position="273"/>
    </location>
</feature>
<proteinExistence type="inferred from homology"/>
<evidence type="ECO:0000256" key="1">
    <source>
        <dbReference type="ARBA" id="ARBA00003257"/>
    </source>
</evidence>
<comment type="catalytic activity">
    <reaction evidence="13">
        <text>a ubiquinone + NADH + 5 H(+)(in) = a ubiquinol + NAD(+) + 4 H(+)(out)</text>
        <dbReference type="Rhea" id="RHEA:29091"/>
        <dbReference type="Rhea" id="RHEA-COMP:9565"/>
        <dbReference type="Rhea" id="RHEA-COMP:9566"/>
        <dbReference type="ChEBI" id="CHEBI:15378"/>
        <dbReference type="ChEBI" id="CHEBI:16389"/>
        <dbReference type="ChEBI" id="CHEBI:17976"/>
        <dbReference type="ChEBI" id="CHEBI:57540"/>
        <dbReference type="ChEBI" id="CHEBI:57945"/>
        <dbReference type="EC" id="7.1.1.2"/>
    </reaction>
</comment>
<keyword evidence="12" id="KW-0520">NAD</keyword>
<feature type="transmembrane region" description="Helical" evidence="14">
    <location>
        <begin position="103"/>
        <end position="127"/>
    </location>
</feature>
<geneLocation type="mitochondrion" evidence="15"/>
<feature type="transmembrane region" description="Helical" evidence="14">
    <location>
        <begin position="293"/>
        <end position="313"/>
    </location>
</feature>
<comment type="similarity">
    <text evidence="3 12">Belongs to the complex I subunit 1 family.</text>
</comment>
<reference evidence="15" key="1">
    <citation type="journal article" date="2015" name="Mol. Phylogenet. Evol.">
        <title>Mitogenomics of 'Old World Acraea' butterflies reveals a highly divergent 'Bematistes'.</title>
        <authorList>
            <person name="Timmermans M.J."/>
            <person name="Lees D.C."/>
            <person name="Thompson M.J."/>
            <person name="Safian S."/>
            <person name="Brattstrom O."/>
        </authorList>
    </citation>
    <scope>NUCLEOTIDE SEQUENCE</scope>
</reference>
<evidence type="ECO:0000256" key="6">
    <source>
        <dbReference type="ARBA" id="ARBA00022692"/>
    </source>
</evidence>
<evidence type="ECO:0000256" key="8">
    <source>
        <dbReference type="ARBA" id="ARBA00022989"/>
    </source>
</evidence>
<keyword evidence="11 14" id="KW-0472">Membrane</keyword>
<protein>
    <recommendedName>
        <fullName evidence="4 13">NADH-ubiquinone oxidoreductase chain 1</fullName>
        <ecNumber evidence="13">7.1.1.2</ecNumber>
    </recommendedName>
</protein>
<evidence type="ECO:0000256" key="13">
    <source>
        <dbReference type="RuleBase" id="RU000473"/>
    </source>
</evidence>
<feature type="transmembrane region" description="Helical" evidence="14">
    <location>
        <begin position="76"/>
        <end position="96"/>
    </location>
</feature>
<evidence type="ECO:0000256" key="7">
    <source>
        <dbReference type="ARBA" id="ARBA00022792"/>
    </source>
</evidence>
<dbReference type="RefSeq" id="YP_009236807.1">
    <property type="nucleotide sequence ID" value="NC_029509.1"/>
</dbReference>
<evidence type="ECO:0000256" key="12">
    <source>
        <dbReference type="RuleBase" id="RU000471"/>
    </source>
</evidence>
<evidence type="ECO:0000256" key="10">
    <source>
        <dbReference type="ARBA" id="ARBA00023128"/>
    </source>
</evidence>